<evidence type="ECO:0000313" key="1">
    <source>
        <dbReference type="Proteomes" id="UP000694904"/>
    </source>
</evidence>
<gene>
    <name evidence="2" type="primary">LOC108611254</name>
</gene>
<name>A0ABM1NWD4_DROAR</name>
<evidence type="ECO:0000313" key="2">
    <source>
        <dbReference type="RefSeq" id="XP_017859270.1"/>
    </source>
</evidence>
<accession>A0ABM1NWD4</accession>
<reference evidence="1" key="1">
    <citation type="journal article" date="1997" name="Nucleic Acids Res.">
        <title>tRNAscan-SE: a program for improved detection of transfer RNA genes in genomic sequence.</title>
        <authorList>
            <person name="Lowe T.M."/>
            <person name="Eddy S.R."/>
        </authorList>
    </citation>
    <scope>NUCLEOTIDE SEQUENCE [LARGE SCALE GENOMIC DNA]</scope>
</reference>
<dbReference type="Proteomes" id="UP000694904">
    <property type="component" value="Chromosome 3"/>
</dbReference>
<proteinExistence type="predicted"/>
<dbReference type="GeneID" id="108611254"/>
<protein>
    <submittedName>
        <fullName evidence="2">Male-specific sperm protein Mst84Db</fullName>
    </submittedName>
</protein>
<reference evidence="1" key="2">
    <citation type="journal article" date="2016" name="G3 (Bethesda)">
        <title>Genome Evolution in Three Species of Cactophilic Drosophila.</title>
        <authorList>
            <person name="Sanchez-Flores A."/>
            <person name="Penazola F."/>
            <person name="Carpinteyro-Ponce J."/>
            <person name="Nazario-Yepiz N."/>
            <person name="Abreu-Goodger C."/>
            <person name="Machado C.A."/>
            <person name="Markow T.A."/>
        </authorList>
    </citation>
    <scope>NUCLEOTIDE SEQUENCE [LARGE SCALE GENOMIC DNA]</scope>
</reference>
<sequence length="46" mass="4717">MCCGPAGWCSFCGPPCGGPCCQSCCVEMCFSPCTPAFLQCSFCCGC</sequence>
<keyword evidence="1" id="KW-1185">Reference proteome</keyword>
<dbReference type="RefSeq" id="XP_017859270.1">
    <property type="nucleotide sequence ID" value="XM_018003781.1"/>
</dbReference>
<organism evidence="1 2">
    <name type="scientific">Drosophila arizonae</name>
    <name type="common">Fruit fly</name>
    <dbReference type="NCBI Taxonomy" id="7263"/>
    <lineage>
        <taxon>Eukaryota</taxon>
        <taxon>Metazoa</taxon>
        <taxon>Ecdysozoa</taxon>
        <taxon>Arthropoda</taxon>
        <taxon>Hexapoda</taxon>
        <taxon>Insecta</taxon>
        <taxon>Pterygota</taxon>
        <taxon>Neoptera</taxon>
        <taxon>Endopterygota</taxon>
        <taxon>Diptera</taxon>
        <taxon>Brachycera</taxon>
        <taxon>Muscomorpha</taxon>
        <taxon>Ephydroidea</taxon>
        <taxon>Drosophilidae</taxon>
        <taxon>Drosophila</taxon>
    </lineage>
</organism>
<reference evidence="2" key="3">
    <citation type="submission" date="2025-08" db="UniProtKB">
        <authorList>
            <consortium name="RefSeq"/>
        </authorList>
    </citation>
    <scope>IDENTIFICATION</scope>
    <source>
        <tissue evidence="2">Whole organism</tissue>
    </source>
</reference>